<keyword evidence="3" id="KW-1185">Reference proteome</keyword>
<dbReference type="RefSeq" id="WP_146132779.1">
    <property type="nucleotide sequence ID" value="NZ_PVTT01000001.1"/>
</dbReference>
<gene>
    <name evidence="2" type="ORF">BCF33_0696</name>
</gene>
<proteinExistence type="predicted"/>
<evidence type="ECO:0000256" key="1">
    <source>
        <dbReference type="SAM" id="SignalP"/>
    </source>
</evidence>
<name>A0A2T0X823_9RHOB</name>
<keyword evidence="1" id="KW-0732">Signal</keyword>
<evidence type="ECO:0000313" key="3">
    <source>
        <dbReference type="Proteomes" id="UP000238801"/>
    </source>
</evidence>
<dbReference type="EMBL" id="PVTT01000001">
    <property type="protein sequence ID" value="PRY95083.1"/>
    <property type="molecule type" value="Genomic_DNA"/>
</dbReference>
<evidence type="ECO:0000313" key="2">
    <source>
        <dbReference type="EMBL" id="PRY95083.1"/>
    </source>
</evidence>
<organism evidence="2 3">
    <name type="scientific">Hasllibacter halocynthiae</name>
    <dbReference type="NCBI Taxonomy" id="595589"/>
    <lineage>
        <taxon>Bacteria</taxon>
        <taxon>Pseudomonadati</taxon>
        <taxon>Pseudomonadota</taxon>
        <taxon>Alphaproteobacteria</taxon>
        <taxon>Rhodobacterales</taxon>
        <taxon>Roseobacteraceae</taxon>
        <taxon>Hasllibacter</taxon>
    </lineage>
</organism>
<protein>
    <submittedName>
        <fullName evidence="2">Uncharacterized protein</fullName>
    </submittedName>
</protein>
<accession>A0A2T0X823</accession>
<dbReference type="Proteomes" id="UP000238801">
    <property type="component" value="Unassembled WGS sequence"/>
</dbReference>
<feature type="chain" id="PRO_5015623399" evidence="1">
    <location>
        <begin position="17"/>
        <end position="144"/>
    </location>
</feature>
<sequence length="144" mass="15382">MRMGALLLAAAVPAAAQDVTPFVECGARALALQLLQERFVEEGELDAAGPALDAKLWRDALGYEATLSIGCSLNQITYEVGTSVLADIRLDDMRRDVEAGASFRGEVRAVAAELAACIDVFGGLERFARARALARASDPPCDWR</sequence>
<comment type="caution">
    <text evidence="2">The sequence shown here is derived from an EMBL/GenBank/DDBJ whole genome shotgun (WGS) entry which is preliminary data.</text>
</comment>
<dbReference type="AlphaFoldDB" id="A0A2T0X823"/>
<feature type="signal peptide" evidence="1">
    <location>
        <begin position="1"/>
        <end position="16"/>
    </location>
</feature>
<reference evidence="2 3" key="1">
    <citation type="submission" date="2018-03" db="EMBL/GenBank/DDBJ databases">
        <title>Genomic Encyclopedia of Archaeal and Bacterial Type Strains, Phase II (KMG-II): from individual species to whole genera.</title>
        <authorList>
            <person name="Goeker M."/>
        </authorList>
    </citation>
    <scope>NUCLEOTIDE SEQUENCE [LARGE SCALE GENOMIC DNA]</scope>
    <source>
        <strain evidence="2 3">DSM 29318</strain>
    </source>
</reference>